<comment type="caution">
    <text evidence="1">The sequence shown here is derived from an EMBL/GenBank/DDBJ whole genome shotgun (WGS) entry which is preliminary data.</text>
</comment>
<dbReference type="EMBL" id="CALNXK010000139">
    <property type="protein sequence ID" value="CAH3166932.1"/>
    <property type="molecule type" value="Genomic_DNA"/>
</dbReference>
<reference evidence="1 2" key="1">
    <citation type="submission" date="2022-05" db="EMBL/GenBank/DDBJ databases">
        <authorList>
            <consortium name="Genoscope - CEA"/>
            <person name="William W."/>
        </authorList>
    </citation>
    <scope>NUCLEOTIDE SEQUENCE [LARGE SCALE GENOMIC DNA]</scope>
</reference>
<feature type="non-terminal residue" evidence="1">
    <location>
        <position position="170"/>
    </location>
</feature>
<gene>
    <name evidence="1" type="ORF">PLOB_00007932</name>
</gene>
<dbReference type="Proteomes" id="UP001159405">
    <property type="component" value="Unassembled WGS sequence"/>
</dbReference>
<keyword evidence="2" id="KW-1185">Reference proteome</keyword>
<sequence>VFTVPILCVDEAYSLLQRLTSQGKSTSQMSLSTERLCRCYDGDFWYRDFYGQWGNKGSHFNLQKQILVFQDGTEAPEDFNLPTYTRNKGIKYPYKAKVSERLYLLHISEQKDIPEDQWSEIFISHDMCHVDRINVAQKALRFHPPFDEWLKANKIIDSLHIAYSKSEGCK</sequence>
<evidence type="ECO:0000313" key="1">
    <source>
        <dbReference type="EMBL" id="CAH3166932.1"/>
    </source>
</evidence>
<proteinExistence type="predicted"/>
<organism evidence="1 2">
    <name type="scientific">Porites lobata</name>
    <dbReference type="NCBI Taxonomy" id="104759"/>
    <lineage>
        <taxon>Eukaryota</taxon>
        <taxon>Metazoa</taxon>
        <taxon>Cnidaria</taxon>
        <taxon>Anthozoa</taxon>
        <taxon>Hexacorallia</taxon>
        <taxon>Scleractinia</taxon>
        <taxon>Fungiina</taxon>
        <taxon>Poritidae</taxon>
        <taxon>Porites</taxon>
    </lineage>
</organism>
<feature type="non-terminal residue" evidence="1">
    <location>
        <position position="1"/>
    </location>
</feature>
<protein>
    <submittedName>
        <fullName evidence="1">Uncharacterized protein</fullName>
    </submittedName>
</protein>
<evidence type="ECO:0000313" key="2">
    <source>
        <dbReference type="Proteomes" id="UP001159405"/>
    </source>
</evidence>
<name>A0ABN8QNN4_9CNID</name>
<accession>A0ABN8QNN4</accession>